<dbReference type="VEuPathDB" id="VectorBase:CPIJ017503"/>
<comment type="catalytic activity">
    <reaction evidence="4 5">
        <text>L-tyrosyl-[protein] + 3'-phosphoadenylyl sulfate = O-sulfo-L-tyrosine-[protein] + adenosine 3',5'-bisphosphate + H(+)</text>
        <dbReference type="Rhea" id="RHEA:16801"/>
        <dbReference type="Rhea" id="RHEA-COMP:10136"/>
        <dbReference type="Rhea" id="RHEA-COMP:11688"/>
        <dbReference type="ChEBI" id="CHEBI:15378"/>
        <dbReference type="ChEBI" id="CHEBI:46858"/>
        <dbReference type="ChEBI" id="CHEBI:58339"/>
        <dbReference type="ChEBI" id="CHEBI:58343"/>
        <dbReference type="ChEBI" id="CHEBI:65286"/>
        <dbReference type="EC" id="2.8.2.20"/>
    </reaction>
</comment>
<dbReference type="HOGENOM" id="CLU_1469636_0_0_1"/>
<evidence type="ECO:0000256" key="5">
    <source>
        <dbReference type="RuleBase" id="RU365018"/>
    </source>
</evidence>
<dbReference type="Pfam" id="PF13469">
    <property type="entry name" value="Sulfotransfer_3"/>
    <property type="match status" value="1"/>
</dbReference>
<dbReference type="GO" id="GO:0005794">
    <property type="term" value="C:Golgi apparatus"/>
    <property type="evidence" value="ECO:0007669"/>
    <property type="project" value="TreeGrafter"/>
</dbReference>
<organism>
    <name type="scientific">Culex quinquefasciatus</name>
    <name type="common">Southern house mosquito</name>
    <name type="synonym">Culex pungens</name>
    <dbReference type="NCBI Taxonomy" id="7176"/>
    <lineage>
        <taxon>Eukaryota</taxon>
        <taxon>Metazoa</taxon>
        <taxon>Ecdysozoa</taxon>
        <taxon>Arthropoda</taxon>
        <taxon>Hexapoda</taxon>
        <taxon>Insecta</taxon>
        <taxon>Pterygota</taxon>
        <taxon>Neoptera</taxon>
        <taxon>Endopterygota</taxon>
        <taxon>Diptera</taxon>
        <taxon>Nematocera</taxon>
        <taxon>Culicoidea</taxon>
        <taxon>Culicidae</taxon>
        <taxon>Culicinae</taxon>
        <taxon>Culicini</taxon>
        <taxon>Culex</taxon>
        <taxon>Culex</taxon>
    </lineage>
</organism>
<dbReference type="VEuPathDB" id="VectorBase:CQUJHB009342"/>
<reference evidence="6" key="1">
    <citation type="submission" date="2007-03" db="EMBL/GenBank/DDBJ databases">
        <title>Annotation of Culex pipiens quinquefasciatus.</title>
        <authorList>
            <consortium name="The Broad Institute Genome Sequencing Platform"/>
            <person name="Atkinson P.W."/>
            <person name="Hemingway J."/>
            <person name="Christensen B.M."/>
            <person name="Higgs S."/>
            <person name="Kodira C."/>
            <person name="Hannick L."/>
            <person name="Megy K."/>
            <person name="O'Leary S."/>
            <person name="Pearson M."/>
            <person name="Haas B.J."/>
            <person name="Mauceli E."/>
            <person name="Wortman J.R."/>
            <person name="Lee N.H."/>
            <person name="Guigo R."/>
            <person name="Stanke M."/>
            <person name="Alvarado L."/>
            <person name="Amedeo P."/>
            <person name="Antoine C.H."/>
            <person name="Arensburger P."/>
            <person name="Bidwell S.L."/>
            <person name="Crawford M."/>
            <person name="Camaro F."/>
            <person name="Devon K."/>
            <person name="Engels R."/>
            <person name="Hammond M."/>
            <person name="Howarth C."/>
            <person name="Koehrsen M."/>
            <person name="Lawson D."/>
            <person name="Montgomery P."/>
            <person name="Nene V."/>
            <person name="Nusbaum C."/>
            <person name="Puiu D."/>
            <person name="Romero-Severson J."/>
            <person name="Severson D.W."/>
            <person name="Shumway M."/>
            <person name="Sisk P."/>
            <person name="Stolte C."/>
            <person name="Zeng Q."/>
            <person name="Eisenstadt E."/>
            <person name="Fraser-Liggett C."/>
            <person name="Strausberg R."/>
            <person name="Galagan J."/>
            <person name="Birren B."/>
            <person name="Collins F.H."/>
        </authorList>
    </citation>
    <scope>NUCLEOTIDE SEQUENCE [LARGE SCALE GENOMIC DNA]</scope>
    <source>
        <strain evidence="6">JHB</strain>
    </source>
</reference>
<dbReference type="AlphaFoldDB" id="B0XE12"/>
<evidence type="ECO:0000313" key="6">
    <source>
        <dbReference type="EMBL" id="EDS45784.1"/>
    </source>
</evidence>
<dbReference type="Gene3D" id="3.40.50.300">
    <property type="entry name" value="P-loop containing nucleotide triphosphate hydrolases"/>
    <property type="match status" value="1"/>
</dbReference>
<protein>
    <recommendedName>
        <fullName evidence="2 5">Protein-tyrosine sulfotransferase</fullName>
        <ecNumber evidence="2 5">2.8.2.20</ecNumber>
    </recommendedName>
</protein>
<evidence type="ECO:0000313" key="7">
    <source>
        <dbReference type="EnsemblMetazoa" id="CPIJ017503-PA"/>
    </source>
</evidence>
<proteinExistence type="inferred from homology"/>
<dbReference type="InterPro" id="IPR026634">
    <property type="entry name" value="TPST-like"/>
</dbReference>
<evidence type="ECO:0000256" key="1">
    <source>
        <dbReference type="ARBA" id="ARBA00009988"/>
    </source>
</evidence>
<evidence type="ECO:0000256" key="4">
    <source>
        <dbReference type="ARBA" id="ARBA00048460"/>
    </source>
</evidence>
<dbReference type="Proteomes" id="UP000002320">
    <property type="component" value="Unassembled WGS sequence"/>
</dbReference>
<dbReference type="InterPro" id="IPR027417">
    <property type="entry name" value="P-loop_NTPase"/>
</dbReference>
<name>B0XE12_CULQU</name>
<comment type="function">
    <text evidence="5">Catalyzes the O-sulfation of tyrosine residues within acidic motifs of polypeptides, using 3'-phosphoadenylyl sulfate (PAPS) as cosubstrate.</text>
</comment>
<evidence type="ECO:0000313" key="8">
    <source>
        <dbReference type="Proteomes" id="UP000002320"/>
    </source>
</evidence>
<evidence type="ECO:0000256" key="3">
    <source>
        <dbReference type="ARBA" id="ARBA00022679"/>
    </source>
</evidence>
<dbReference type="eggNOG" id="KOG3988">
    <property type="taxonomic scope" value="Eukaryota"/>
</dbReference>
<dbReference type="STRING" id="7176.B0XE12"/>
<comment type="similarity">
    <text evidence="1 5">Belongs to the protein sulfotransferase family.</text>
</comment>
<dbReference type="InParanoid" id="B0XE12"/>
<reference evidence="7" key="2">
    <citation type="submission" date="2020-05" db="UniProtKB">
        <authorList>
            <consortium name="EnsemblMetazoa"/>
        </authorList>
    </citation>
    <scope>IDENTIFICATION</scope>
    <source>
        <strain evidence="7">JHB</strain>
    </source>
</reference>
<dbReference type="PANTHER" id="PTHR12788:SF10">
    <property type="entry name" value="PROTEIN-TYROSINE SULFOTRANSFERASE"/>
    <property type="match status" value="1"/>
</dbReference>
<dbReference type="EMBL" id="DS232797">
    <property type="protein sequence ID" value="EDS45784.1"/>
    <property type="molecule type" value="Genomic_DNA"/>
</dbReference>
<dbReference type="PANTHER" id="PTHR12788">
    <property type="entry name" value="PROTEIN-TYROSINE SULFOTRANSFERASE 2"/>
    <property type="match status" value="1"/>
</dbReference>
<dbReference type="OrthoDB" id="545675at2759"/>
<dbReference type="EC" id="2.8.2.20" evidence="2 5"/>
<gene>
    <name evidence="7" type="primary">6051451</name>
    <name evidence="6" type="ORF">CpipJ_CPIJ017503</name>
</gene>
<sequence>MRLVMRNRKIVLGVAGAAILLLMVFFKGTELGARCLANGGGSVGEMVRGETGSGGEDDGHGHGLGGSYKYHRNMPLIFIGGVPRSGTTLMRAMLDAHPDVSITRLHTKPSFLVCIGSKARTPQQLDTELRLRTKAKASRANQDPYTIPLPFPRLVFNINPFLLTPSRPWVIGSPPTNIYTQDPL</sequence>
<accession>B0XE12</accession>
<dbReference type="SUPFAM" id="SSF52540">
    <property type="entry name" value="P-loop containing nucleoside triphosphate hydrolases"/>
    <property type="match status" value="1"/>
</dbReference>
<keyword evidence="3 5" id="KW-0808">Transferase</keyword>
<keyword evidence="8" id="KW-1185">Reference proteome</keyword>
<dbReference type="GO" id="GO:0008476">
    <property type="term" value="F:protein-tyrosine sulfotransferase activity"/>
    <property type="evidence" value="ECO:0007669"/>
    <property type="project" value="UniProtKB-EC"/>
</dbReference>
<evidence type="ECO:0000256" key="2">
    <source>
        <dbReference type="ARBA" id="ARBA00013262"/>
    </source>
</evidence>
<dbReference type="EnsemblMetazoa" id="CPIJ017503-RA">
    <property type="protein sequence ID" value="CPIJ017503-PA"/>
    <property type="gene ID" value="CPIJ017503"/>
</dbReference>
<dbReference type="KEGG" id="cqu:CpipJ_CPIJ017503"/>